<reference evidence="1 2" key="1">
    <citation type="submission" date="2019-05" db="EMBL/GenBank/DDBJ databases">
        <title>Mikania micrantha, genome provides insights into the molecular mechanism of rapid growth.</title>
        <authorList>
            <person name="Liu B."/>
        </authorList>
    </citation>
    <scope>NUCLEOTIDE SEQUENCE [LARGE SCALE GENOMIC DNA]</scope>
    <source>
        <strain evidence="1">NLD-2019</strain>
        <tissue evidence="1">Leaf</tissue>
    </source>
</reference>
<dbReference type="Proteomes" id="UP000326396">
    <property type="component" value="Linkage Group LG16"/>
</dbReference>
<protein>
    <submittedName>
        <fullName evidence="1">Uncharacterized protein</fullName>
    </submittedName>
</protein>
<organism evidence="1 2">
    <name type="scientific">Mikania micrantha</name>
    <name type="common">bitter vine</name>
    <dbReference type="NCBI Taxonomy" id="192012"/>
    <lineage>
        <taxon>Eukaryota</taxon>
        <taxon>Viridiplantae</taxon>
        <taxon>Streptophyta</taxon>
        <taxon>Embryophyta</taxon>
        <taxon>Tracheophyta</taxon>
        <taxon>Spermatophyta</taxon>
        <taxon>Magnoliopsida</taxon>
        <taxon>eudicotyledons</taxon>
        <taxon>Gunneridae</taxon>
        <taxon>Pentapetalae</taxon>
        <taxon>asterids</taxon>
        <taxon>campanulids</taxon>
        <taxon>Asterales</taxon>
        <taxon>Asteraceae</taxon>
        <taxon>Asteroideae</taxon>
        <taxon>Heliantheae alliance</taxon>
        <taxon>Eupatorieae</taxon>
        <taxon>Mikania</taxon>
    </lineage>
</organism>
<accession>A0A5N6P0S0</accession>
<sequence length="119" mass="13217">MRSSEQQVLRSIKKLVVVVRAPTPLTSSLETSSSSKASTMASHGDIVDWAASRTAERVQDPLSVPRWISGLKFSRNSLRTAMGPLESHCVPRWVPEEPNRPNFNGLIRSSSFSRLRTIV</sequence>
<dbReference type="AlphaFoldDB" id="A0A5N6P0S0"/>
<evidence type="ECO:0000313" key="1">
    <source>
        <dbReference type="EMBL" id="KAD5508462.1"/>
    </source>
</evidence>
<keyword evidence="2" id="KW-1185">Reference proteome</keyword>
<name>A0A5N6P0S0_9ASTR</name>
<comment type="caution">
    <text evidence="1">The sequence shown here is derived from an EMBL/GenBank/DDBJ whole genome shotgun (WGS) entry which is preliminary data.</text>
</comment>
<dbReference type="EMBL" id="SZYD01000008">
    <property type="protein sequence ID" value="KAD5508462.1"/>
    <property type="molecule type" value="Genomic_DNA"/>
</dbReference>
<proteinExistence type="predicted"/>
<evidence type="ECO:0000313" key="2">
    <source>
        <dbReference type="Proteomes" id="UP000326396"/>
    </source>
</evidence>
<gene>
    <name evidence="1" type="ORF">E3N88_16165</name>
</gene>